<evidence type="ECO:0000313" key="2">
    <source>
        <dbReference type="EMBL" id="KAB0563970.1"/>
    </source>
</evidence>
<sequence length="123" mass="13342">MTLRVTSLEADAERLGRHSHALRGNDHDCATATFAFDLIVPTLCVGTQAVTLRVTSLKADAERPGRHSHAERGNEHDCAMATFAFDRPHALRGNAGCDAPRHVSEGGRRASRAAFPRGAWERA</sequence>
<dbReference type="AlphaFoldDB" id="A0A6H9RX73"/>
<evidence type="ECO:0000256" key="1">
    <source>
        <dbReference type="SAM" id="MobiDB-lite"/>
    </source>
</evidence>
<comment type="caution">
    <text evidence="2">The sequence shown here is derived from an EMBL/GenBank/DDBJ whole genome shotgun (WGS) entry which is preliminary data.</text>
</comment>
<feature type="compositionally biased region" description="Basic and acidic residues" evidence="1">
    <location>
        <begin position="99"/>
        <end position="108"/>
    </location>
</feature>
<dbReference type="Proteomes" id="UP000423257">
    <property type="component" value="Unassembled WGS sequence"/>
</dbReference>
<reference evidence="2 3" key="1">
    <citation type="submission" date="2019-09" db="EMBL/GenBank/DDBJ databases">
        <title>Draft genome sequences of 48 bacterial type strains from the CCUG.</title>
        <authorList>
            <person name="Tunovic T."/>
            <person name="Pineiro-Iglesias B."/>
            <person name="Unosson C."/>
            <person name="Inganas E."/>
            <person name="Ohlen M."/>
            <person name="Cardew S."/>
            <person name="Jensie-Markopoulos S."/>
            <person name="Salva-Serra F."/>
            <person name="Jaen-Luchoro D."/>
            <person name="Karlsson R."/>
            <person name="Svensson-Stadler L."/>
            <person name="Chun J."/>
            <person name="Moore E."/>
        </authorList>
    </citation>
    <scope>NUCLEOTIDE SEQUENCE [LARGE SCALE GENOMIC DNA]</scope>
    <source>
        <strain evidence="2 3">CCUG 51524</strain>
    </source>
</reference>
<accession>A0A6H9RX73</accession>
<name>A0A6H9RX73_9PSED</name>
<proteinExistence type="predicted"/>
<dbReference type="EMBL" id="VZPQ01000019">
    <property type="protein sequence ID" value="KAB0563970.1"/>
    <property type="molecule type" value="Genomic_DNA"/>
</dbReference>
<protein>
    <submittedName>
        <fullName evidence="2">Uncharacterized protein</fullName>
    </submittedName>
</protein>
<organism evidence="2 3">
    <name type="scientific">Pseudomonas palleroniana</name>
    <dbReference type="NCBI Taxonomy" id="191390"/>
    <lineage>
        <taxon>Bacteria</taxon>
        <taxon>Pseudomonadati</taxon>
        <taxon>Pseudomonadota</taxon>
        <taxon>Gammaproteobacteria</taxon>
        <taxon>Pseudomonadales</taxon>
        <taxon>Pseudomonadaceae</taxon>
        <taxon>Pseudomonas</taxon>
    </lineage>
</organism>
<evidence type="ECO:0000313" key="3">
    <source>
        <dbReference type="Proteomes" id="UP000423257"/>
    </source>
</evidence>
<gene>
    <name evidence="2" type="ORF">F7R03_24055</name>
</gene>
<feature type="region of interest" description="Disordered" evidence="1">
    <location>
        <begin position="96"/>
        <end position="123"/>
    </location>
</feature>